<comment type="caution">
    <text evidence="1">The sequence shown here is derived from an EMBL/GenBank/DDBJ whole genome shotgun (WGS) entry which is preliminary data.</text>
</comment>
<reference evidence="1 2" key="2">
    <citation type="journal article" date="2022" name="Mol. Ecol. Resour.">
        <title>The genomes of chicory, endive, great burdock and yacon provide insights into Asteraceae paleo-polyploidization history and plant inulin production.</title>
        <authorList>
            <person name="Fan W."/>
            <person name="Wang S."/>
            <person name="Wang H."/>
            <person name="Wang A."/>
            <person name="Jiang F."/>
            <person name="Liu H."/>
            <person name="Zhao H."/>
            <person name="Xu D."/>
            <person name="Zhang Y."/>
        </authorList>
    </citation>
    <scope>NUCLEOTIDE SEQUENCE [LARGE SCALE GENOMIC DNA]</scope>
    <source>
        <strain evidence="2">cv. Punajuju</strain>
        <tissue evidence="1">Leaves</tissue>
    </source>
</reference>
<gene>
    <name evidence="1" type="ORF">L2E82_10096</name>
</gene>
<reference evidence="2" key="1">
    <citation type="journal article" date="2022" name="Mol. Ecol. Resour.">
        <title>The genomes of chicory, endive, great burdock and yacon provide insights into Asteraceae palaeo-polyploidization history and plant inulin production.</title>
        <authorList>
            <person name="Fan W."/>
            <person name="Wang S."/>
            <person name="Wang H."/>
            <person name="Wang A."/>
            <person name="Jiang F."/>
            <person name="Liu H."/>
            <person name="Zhao H."/>
            <person name="Xu D."/>
            <person name="Zhang Y."/>
        </authorList>
    </citation>
    <scope>NUCLEOTIDE SEQUENCE [LARGE SCALE GENOMIC DNA]</scope>
    <source>
        <strain evidence="2">cv. Punajuju</strain>
    </source>
</reference>
<dbReference type="Proteomes" id="UP001055811">
    <property type="component" value="Linkage Group LG02"/>
</dbReference>
<sequence length="67" mass="7694">MIQYGLECLWASSSGCRGDLFLIDTKFCQFLLAVETSLDWKTFFEKQIMKVKNMLPWSSADTDYGGQ</sequence>
<protein>
    <submittedName>
        <fullName evidence="1">Uncharacterized protein</fullName>
    </submittedName>
</protein>
<evidence type="ECO:0000313" key="2">
    <source>
        <dbReference type="Proteomes" id="UP001055811"/>
    </source>
</evidence>
<proteinExistence type="predicted"/>
<organism evidence="1 2">
    <name type="scientific">Cichorium intybus</name>
    <name type="common">Chicory</name>
    <dbReference type="NCBI Taxonomy" id="13427"/>
    <lineage>
        <taxon>Eukaryota</taxon>
        <taxon>Viridiplantae</taxon>
        <taxon>Streptophyta</taxon>
        <taxon>Embryophyta</taxon>
        <taxon>Tracheophyta</taxon>
        <taxon>Spermatophyta</taxon>
        <taxon>Magnoliopsida</taxon>
        <taxon>eudicotyledons</taxon>
        <taxon>Gunneridae</taxon>
        <taxon>Pentapetalae</taxon>
        <taxon>asterids</taxon>
        <taxon>campanulids</taxon>
        <taxon>Asterales</taxon>
        <taxon>Asteraceae</taxon>
        <taxon>Cichorioideae</taxon>
        <taxon>Cichorieae</taxon>
        <taxon>Cichoriinae</taxon>
        <taxon>Cichorium</taxon>
    </lineage>
</organism>
<keyword evidence="2" id="KW-1185">Reference proteome</keyword>
<dbReference type="EMBL" id="CM042010">
    <property type="protein sequence ID" value="KAI3780149.1"/>
    <property type="molecule type" value="Genomic_DNA"/>
</dbReference>
<evidence type="ECO:0000313" key="1">
    <source>
        <dbReference type="EMBL" id="KAI3780149.1"/>
    </source>
</evidence>
<accession>A0ACB9G9G0</accession>
<name>A0ACB9G9G0_CICIN</name>